<reference evidence="3 4" key="1">
    <citation type="journal article" date="2012" name="MBio">
        <title>Insight into the transmission biology and species-specific functional capabilities of tsetse (Diptera: glossinidae) obligate symbiont wigglesworthia.</title>
        <authorList>
            <person name="Rio R.V."/>
            <person name="Symula R.E."/>
            <person name="Wang J."/>
            <person name="Lohs C."/>
            <person name="Wu Y.N."/>
            <person name="Snyder A.K."/>
            <person name="Bjornson R.D."/>
            <person name="Oshima K."/>
            <person name="Biehl B.S."/>
            <person name="Perna N.T."/>
            <person name="Hattori M."/>
            <person name="Aksoy S."/>
        </authorList>
    </citation>
    <scope>NUCLEOTIDE SEQUENCE [LARGE SCALE GENOMIC DNA]</scope>
    <source>
        <strain evidence="3">WGM</strain>
    </source>
</reference>
<gene>
    <name evidence="3" type="primary">sufA</name>
    <name evidence="3" type="synonym">ydiC</name>
    <name evidence="3" type="ORF">WIGMOR_0406</name>
</gene>
<organism evidence="3 4">
    <name type="scientific">Wigglesworthia glossinidia endosymbiont of Glossina morsitans morsitans</name>
    <name type="common">Yale colony</name>
    <dbReference type="NCBI Taxonomy" id="1142511"/>
    <lineage>
        <taxon>Bacteria</taxon>
        <taxon>Pseudomonadati</taxon>
        <taxon>Pseudomonadota</taxon>
        <taxon>Gammaproteobacteria</taxon>
        <taxon>Enterobacterales</taxon>
        <taxon>Erwiniaceae</taxon>
        <taxon>Wigglesworthia</taxon>
    </lineage>
</organism>
<dbReference type="KEGG" id="wgl:WIGMOR_0406"/>
<dbReference type="NCBIfam" id="TIGR00049">
    <property type="entry name" value="iron-sulfur cluster assembly accessory protein"/>
    <property type="match status" value="1"/>
</dbReference>
<dbReference type="InterPro" id="IPR035903">
    <property type="entry name" value="HesB-like_dom_sf"/>
</dbReference>
<keyword evidence="4" id="KW-1185">Reference proteome</keyword>
<dbReference type="PANTHER" id="PTHR10072:SF47">
    <property type="entry name" value="PROTEIN SUFA"/>
    <property type="match status" value="1"/>
</dbReference>
<evidence type="ECO:0000256" key="1">
    <source>
        <dbReference type="ARBA" id="ARBA00006718"/>
    </source>
</evidence>
<name>H6Q4V5_WIGGL</name>
<dbReference type="EMBL" id="CP003315">
    <property type="protein sequence ID" value="AFA41238.1"/>
    <property type="molecule type" value="Genomic_DNA"/>
</dbReference>
<dbReference type="GO" id="GO:0005829">
    <property type="term" value="C:cytosol"/>
    <property type="evidence" value="ECO:0007669"/>
    <property type="project" value="TreeGrafter"/>
</dbReference>
<dbReference type="AlphaFoldDB" id="H6Q4V5"/>
<accession>H6Q4V5</accession>
<dbReference type="STRING" id="1142511.WIGMOR_0406"/>
<dbReference type="InterPro" id="IPR016092">
    <property type="entry name" value="ATAP"/>
</dbReference>
<dbReference type="HOGENOM" id="CLU_069054_4_2_6"/>
<proteinExistence type="inferred from homology"/>
<dbReference type="GO" id="GO:0016226">
    <property type="term" value="P:iron-sulfur cluster assembly"/>
    <property type="evidence" value="ECO:0007669"/>
    <property type="project" value="InterPro"/>
</dbReference>
<dbReference type="GO" id="GO:0051537">
    <property type="term" value="F:2 iron, 2 sulfur cluster binding"/>
    <property type="evidence" value="ECO:0007669"/>
    <property type="project" value="TreeGrafter"/>
</dbReference>
<dbReference type="Proteomes" id="UP000009061">
    <property type="component" value="Chromosome"/>
</dbReference>
<dbReference type="Gene3D" id="2.60.300.12">
    <property type="entry name" value="HesB-like domain"/>
    <property type="match status" value="1"/>
</dbReference>
<dbReference type="OrthoDB" id="9801228at2"/>
<dbReference type="InterPro" id="IPR000361">
    <property type="entry name" value="ATAP_core_dom"/>
</dbReference>
<dbReference type="Pfam" id="PF01521">
    <property type="entry name" value="Fe-S_biosyn"/>
    <property type="match status" value="1"/>
</dbReference>
<evidence type="ECO:0000313" key="3">
    <source>
        <dbReference type="EMBL" id="AFA41238.1"/>
    </source>
</evidence>
<feature type="domain" description="Core" evidence="2">
    <location>
        <begin position="22"/>
        <end position="121"/>
    </location>
</feature>
<dbReference type="PANTHER" id="PTHR10072">
    <property type="entry name" value="IRON-SULFUR CLUSTER ASSEMBLY PROTEIN"/>
    <property type="match status" value="1"/>
</dbReference>
<comment type="similarity">
    <text evidence="1">Belongs to the HesB/IscA family.</text>
</comment>
<dbReference type="eggNOG" id="COG0316">
    <property type="taxonomic scope" value="Bacteria"/>
</dbReference>
<evidence type="ECO:0000313" key="4">
    <source>
        <dbReference type="Proteomes" id="UP000009061"/>
    </source>
</evidence>
<evidence type="ECO:0000259" key="2">
    <source>
        <dbReference type="Pfam" id="PF01521"/>
    </source>
</evidence>
<dbReference type="InterPro" id="IPR050322">
    <property type="entry name" value="Fe-S_cluster_asmbl/transfer"/>
</dbReference>
<sequence>MKHLINTMKHYKDTQKSLKKFILTESAVKKINQLIKQNPSILGIRISLKRSGCAGWSYLINTVSKFTKDDFVYEYKGVQICTLKKFLPFINTLELDYIKNGLGYKFKFNNPNAKNICGCGKSINF</sequence>
<protein>
    <submittedName>
        <fullName evidence="3">Fe-S cluster assembly protein</fullName>
    </submittedName>
</protein>
<dbReference type="SUPFAM" id="SSF89360">
    <property type="entry name" value="HesB-like domain"/>
    <property type="match status" value="1"/>
</dbReference>